<dbReference type="AlphaFoldDB" id="A0A512ALS6"/>
<dbReference type="InterPro" id="IPR027051">
    <property type="entry name" value="XdhC_Rossmann_dom"/>
</dbReference>
<dbReference type="InterPro" id="IPR003777">
    <property type="entry name" value="XdhC_CoxI"/>
</dbReference>
<evidence type="ECO:0000259" key="2">
    <source>
        <dbReference type="Pfam" id="PF13478"/>
    </source>
</evidence>
<dbReference type="RefSeq" id="WP_147159998.1">
    <property type="nucleotide sequence ID" value="NZ_BJYR01000016.1"/>
</dbReference>
<sequence>MTLWLDDLARLAAVGPVAMVSVLATEGSAPRGAGTRMLVTADGLCGTIGGGALEFGAVEQARAVLEHAPGTWRVQDYPLGPLLGQCCGGRVRLLVEHVDREALGWLAEAAEGRVLVSVLGANGIARKVGDGPSTALSARGDRPDVGSRLAELIGGFRRPLYLFGAGHVGQAIARHVEGLPIRLAWFDVRPEFEGIAGVTVVPEDAIGGCIAEAPDEAACAILTHDHALDYRLTLAALSRPALAFTGLIGSQTKRARFLARLERDGVSAEALGRLTCPIGLPGVTGKEPDVIAVALLAQVLQLPPVQAVQAVAA</sequence>
<keyword evidence="4" id="KW-1185">Reference proteome</keyword>
<feature type="domain" description="XdhC- CoxI" evidence="1">
    <location>
        <begin position="12"/>
        <end position="70"/>
    </location>
</feature>
<evidence type="ECO:0000313" key="4">
    <source>
        <dbReference type="Proteomes" id="UP000321464"/>
    </source>
</evidence>
<dbReference type="NCBIfam" id="TIGR02964">
    <property type="entry name" value="xanthine_xdhC"/>
    <property type="match status" value="1"/>
</dbReference>
<accession>A0A512ALS6</accession>
<dbReference type="PANTHER" id="PTHR30388:SF6">
    <property type="entry name" value="XANTHINE DEHYDROGENASE SUBUNIT A-RELATED"/>
    <property type="match status" value="1"/>
</dbReference>
<name>A0A512ALS6_9SPHN</name>
<dbReference type="OrthoDB" id="61481at2"/>
<evidence type="ECO:0000259" key="1">
    <source>
        <dbReference type="Pfam" id="PF02625"/>
    </source>
</evidence>
<reference evidence="3 4" key="1">
    <citation type="submission" date="2019-07" db="EMBL/GenBank/DDBJ databases">
        <title>Whole genome shotgun sequence of Novosphingobium sediminis NBRC 106119.</title>
        <authorList>
            <person name="Hosoyama A."/>
            <person name="Uohara A."/>
            <person name="Ohji S."/>
            <person name="Ichikawa N."/>
        </authorList>
    </citation>
    <scope>NUCLEOTIDE SEQUENCE [LARGE SCALE GENOMIC DNA]</scope>
    <source>
        <strain evidence="3 4">NBRC 106119</strain>
    </source>
</reference>
<dbReference type="Gene3D" id="3.40.50.720">
    <property type="entry name" value="NAD(P)-binding Rossmann-like Domain"/>
    <property type="match status" value="1"/>
</dbReference>
<dbReference type="PANTHER" id="PTHR30388">
    <property type="entry name" value="ALDEHYDE OXIDOREDUCTASE MOLYBDENUM COFACTOR ASSEMBLY PROTEIN"/>
    <property type="match status" value="1"/>
</dbReference>
<dbReference type="InterPro" id="IPR052698">
    <property type="entry name" value="MoCofactor_Util/Proc"/>
</dbReference>
<feature type="domain" description="XdhC Rossmann" evidence="2">
    <location>
        <begin position="160"/>
        <end position="299"/>
    </location>
</feature>
<protein>
    <submittedName>
        <fullName evidence="3">Xanthine dehydrogenase accessory protein XdhC</fullName>
    </submittedName>
</protein>
<dbReference type="InterPro" id="IPR014308">
    <property type="entry name" value="Xanthine_DH_XdhC"/>
</dbReference>
<gene>
    <name evidence="3" type="ORF">NSE01_25040</name>
</gene>
<dbReference type="Pfam" id="PF13478">
    <property type="entry name" value="XdhC_C"/>
    <property type="match status" value="1"/>
</dbReference>
<dbReference type="Pfam" id="PF02625">
    <property type="entry name" value="XdhC_CoxI"/>
    <property type="match status" value="1"/>
</dbReference>
<dbReference type="EMBL" id="BJYR01000016">
    <property type="protein sequence ID" value="GEO00672.1"/>
    <property type="molecule type" value="Genomic_DNA"/>
</dbReference>
<comment type="caution">
    <text evidence="3">The sequence shown here is derived from an EMBL/GenBank/DDBJ whole genome shotgun (WGS) entry which is preliminary data.</text>
</comment>
<proteinExistence type="predicted"/>
<dbReference type="Proteomes" id="UP000321464">
    <property type="component" value="Unassembled WGS sequence"/>
</dbReference>
<evidence type="ECO:0000313" key="3">
    <source>
        <dbReference type="EMBL" id="GEO00672.1"/>
    </source>
</evidence>
<organism evidence="3 4">
    <name type="scientific">Novosphingobium sediminis</name>
    <dbReference type="NCBI Taxonomy" id="707214"/>
    <lineage>
        <taxon>Bacteria</taxon>
        <taxon>Pseudomonadati</taxon>
        <taxon>Pseudomonadota</taxon>
        <taxon>Alphaproteobacteria</taxon>
        <taxon>Sphingomonadales</taxon>
        <taxon>Sphingomonadaceae</taxon>
        <taxon>Novosphingobium</taxon>
    </lineage>
</organism>